<keyword evidence="4 5" id="KW-0472">Membrane</keyword>
<keyword evidence="3 5" id="KW-1133">Transmembrane helix</keyword>
<protein>
    <submittedName>
        <fullName evidence="7">Translocation/assembly module TamB domain-containing protein</fullName>
    </submittedName>
</protein>
<evidence type="ECO:0000313" key="7">
    <source>
        <dbReference type="EMBL" id="MEL0629830.1"/>
    </source>
</evidence>
<comment type="subcellular location">
    <subcellularLocation>
        <location evidence="1">Membrane</location>
        <topology evidence="1">Single-pass membrane protein</topology>
    </subcellularLocation>
</comment>
<dbReference type="Proteomes" id="UP001369082">
    <property type="component" value="Unassembled WGS sequence"/>
</dbReference>
<organism evidence="7 8">
    <name type="scientific">Psychromonas aquatilis</name>
    <dbReference type="NCBI Taxonomy" id="2005072"/>
    <lineage>
        <taxon>Bacteria</taxon>
        <taxon>Pseudomonadati</taxon>
        <taxon>Pseudomonadota</taxon>
        <taxon>Gammaproteobacteria</taxon>
        <taxon>Alteromonadales</taxon>
        <taxon>Psychromonadaceae</taxon>
        <taxon>Psychromonas</taxon>
    </lineage>
</organism>
<evidence type="ECO:0000256" key="5">
    <source>
        <dbReference type="SAM" id="Phobius"/>
    </source>
</evidence>
<dbReference type="InterPro" id="IPR007452">
    <property type="entry name" value="TamB_C"/>
</dbReference>
<evidence type="ECO:0000256" key="2">
    <source>
        <dbReference type="ARBA" id="ARBA00022692"/>
    </source>
</evidence>
<feature type="transmembrane region" description="Helical" evidence="5">
    <location>
        <begin position="12"/>
        <end position="30"/>
    </location>
</feature>
<keyword evidence="2 5" id="KW-0812">Transmembrane</keyword>
<dbReference type="EMBL" id="JBAKAZ010000032">
    <property type="protein sequence ID" value="MEL0629830.1"/>
    <property type="molecule type" value="Genomic_DNA"/>
</dbReference>
<keyword evidence="8" id="KW-1185">Reference proteome</keyword>
<evidence type="ECO:0000256" key="4">
    <source>
        <dbReference type="ARBA" id="ARBA00023136"/>
    </source>
</evidence>
<evidence type="ECO:0000313" key="8">
    <source>
        <dbReference type="Proteomes" id="UP001369082"/>
    </source>
</evidence>
<feature type="domain" description="Translocation and assembly module TamB C-terminal" evidence="6">
    <location>
        <begin position="979"/>
        <end position="1310"/>
    </location>
</feature>
<accession>A0ABU9GR78</accession>
<gene>
    <name evidence="7" type="ORF">V6256_09435</name>
</gene>
<dbReference type="PANTHER" id="PTHR36985:SF1">
    <property type="entry name" value="TRANSLOCATION AND ASSEMBLY MODULE SUBUNIT TAMB"/>
    <property type="match status" value="1"/>
</dbReference>
<dbReference type="PANTHER" id="PTHR36985">
    <property type="entry name" value="TRANSLOCATION AND ASSEMBLY MODULE SUBUNIT TAMB"/>
    <property type="match status" value="1"/>
</dbReference>
<proteinExistence type="predicted"/>
<evidence type="ECO:0000256" key="1">
    <source>
        <dbReference type="ARBA" id="ARBA00004167"/>
    </source>
</evidence>
<sequence>MKKWLHYSAKTLKYCLFFTLFVLVLLVWLINTNIGNSLVFKTLHKIEPNLNITLTEGSLLYAPSFEQIRWQQDEMLVELNNVSYDFDWNCLLKEFCVNTLKVDSATINIPESEEAEVEEETDSDQPFVLTFPLPIHIKALDIKDTNVKVAGLEIDLKSLFLKFDGIDNDITVDTAIDGLTVTLPDAEEGSEVAATSNSSTKIPEELPAILTDGALPEVVLPFNLTAKSIKLSNFNLIQDEKALTTINQLETDFTYFGSAIDIQQFVLDVPEANVDLDGKIDLSKRYAMDLNANIEVKDVKQLTPASMLKGQKIQLSSKGDLGQLETNIELSNLINASLTNKVDLYSKNLPHKLNVSWQEFNWPLKGTPEITIKNGLVSSNGDLSNYQLLVKSDYALPDLPNGEIDLSGQGNLTSLDLKQLIVKTLEGDITLKGNLGWANNIKWLGDLSINGLNFQELSEEYPAELSGHIEQSVSIPLNDNNQPAWAFELPTIDLNGSFLTRPLSITGKVKGDEKNGLNIDNLNILNGQNTIKANGKVADKSDLILDLDIQDLSKIVVNSMGSIKGKVLVEGSLEKLEITSELNATELQYLNDKVESLNVNGKTILGDLPVATLNVAATNLRVSDQKIDDVTVVVAPKNISKSSVQHDIDLAVNSKMGSSELEVEFTQALKSWEAALNNGLIKVDDNILRLAEPFTVSMQGESVNLTEHCWLITNTTNAKNGDLCVKKLNASEQNGDIELSIDNFVLNALKPFFPPELSLEGALQADIDMQWKNANKPDINVIIDGKSIAMNILAEGAEQESIRYPVETLHVELKADQKRANFSLKAFSEGIIDADIDGYINPYQEQPSITSNVKLIIPEFANFSMLIPDVEQLSGNLQTDLSISGLIDKPVIDGQVLIADAYVRSPSSPVKISELNTHLDINKNKATIKGYFFTNKRERVKRERSILGRIVKLKNTAISTVNIAEHIANINEPPKSTAQENGRVDITGGLDWSDKFTADVNLKAEQMKIDDYTTMEIYLTPDIDILFNDVLSIVGTVEVDRGNITIKELAPGAVTVSNDIVVVDSEEITDTDNLPINIDLKVGLGEALRLKAIGLDTYVLGNLLVRQTPVKDLTVNGELSFSEGKYQALGQDLVLQNSRVIFQGEPGAPYLNIEAIRDTTSVEDNVTAGVRVTGTPDELKLVIFSDPSMSQQNALSYITTGQSIESSDGSNGQLASLLISLSAGQTDGMLNNIGDKLGIEDLSLDSSGQGDEQSVGLKGTIAPGVEVSYGVGVFDSFTIFAIRYELFKRFYVEASSGLYQAVDAYYEWDWD</sequence>
<evidence type="ECO:0000259" key="6">
    <source>
        <dbReference type="Pfam" id="PF04357"/>
    </source>
</evidence>
<evidence type="ECO:0000256" key="3">
    <source>
        <dbReference type="ARBA" id="ARBA00022989"/>
    </source>
</evidence>
<dbReference type="RefSeq" id="WP_341597963.1">
    <property type="nucleotide sequence ID" value="NZ_JBAKAZ010000032.1"/>
</dbReference>
<dbReference type="Pfam" id="PF04357">
    <property type="entry name" value="TamB"/>
    <property type="match status" value="1"/>
</dbReference>
<reference evidence="7 8" key="1">
    <citation type="submission" date="2024-02" db="EMBL/GenBank/DDBJ databases">
        <title>Bacteria isolated from the canopy kelp, Nereocystis luetkeana.</title>
        <authorList>
            <person name="Pfister C.A."/>
            <person name="Younker I.T."/>
            <person name="Light S.H."/>
        </authorList>
    </citation>
    <scope>NUCLEOTIDE SEQUENCE [LARGE SCALE GENOMIC DNA]</scope>
    <source>
        <strain evidence="7 8">TI.1.05</strain>
    </source>
</reference>
<name>A0ABU9GR78_9GAMM</name>
<comment type="caution">
    <text evidence="7">The sequence shown here is derived from an EMBL/GenBank/DDBJ whole genome shotgun (WGS) entry which is preliminary data.</text>
</comment>